<dbReference type="RefSeq" id="WP_014318418.1">
    <property type="nucleotide sequence ID" value="NZ_CASCJD010000003.1"/>
</dbReference>
<evidence type="ECO:0000313" key="1">
    <source>
        <dbReference type="EMBL" id="CAB0578816.1"/>
    </source>
</evidence>
<evidence type="ECO:0000313" key="2">
    <source>
        <dbReference type="Proteomes" id="UP000480222"/>
    </source>
</evidence>
<reference evidence="1 2" key="1">
    <citation type="submission" date="2020-02" db="EMBL/GenBank/DDBJ databases">
        <authorList>
            <person name="Brisse S."/>
        </authorList>
    </citation>
    <scope>NUCLEOTIDE SEQUENCE [LARGE SCALE GENOMIC DNA]</scope>
    <source>
        <strain evidence="1">CIP107547</strain>
    </source>
</reference>
<dbReference type="AlphaFoldDB" id="A0A0D6FAH4"/>
<protein>
    <recommendedName>
        <fullName evidence="3">TetR family transcriptional regulator</fullName>
    </recommendedName>
</protein>
<gene>
    <name evidence="1" type="ORF">CIP107547_00129</name>
</gene>
<organism evidence="1 2">
    <name type="scientific">Corynebacterium diphtheriae</name>
    <dbReference type="NCBI Taxonomy" id="1717"/>
    <lineage>
        <taxon>Bacteria</taxon>
        <taxon>Bacillati</taxon>
        <taxon>Actinomycetota</taxon>
        <taxon>Actinomycetes</taxon>
        <taxon>Mycobacteriales</taxon>
        <taxon>Corynebacteriaceae</taxon>
        <taxon>Corynebacterium</taxon>
    </lineage>
</organism>
<dbReference type="Proteomes" id="UP000480222">
    <property type="component" value="Unassembled WGS sequence"/>
</dbReference>
<sequence>MRGLTPEQTLMLADAFCAHTSGDLSVRDYAALNAIAAVTTAHIHAVVVFPTAHHMVKYVRSLVIQLSPLDDRNTDFADFLVAVLRDLNGL</sequence>
<dbReference type="KEGG" id="cdip:ERS451417_00007"/>
<name>A0A0D6FAH4_CORDP</name>
<evidence type="ECO:0008006" key="3">
    <source>
        <dbReference type="Google" id="ProtNLM"/>
    </source>
</evidence>
<dbReference type="EMBL" id="CADDAV010000001">
    <property type="protein sequence ID" value="CAB0578816.1"/>
    <property type="molecule type" value="Genomic_DNA"/>
</dbReference>
<dbReference type="GeneID" id="29421735"/>
<proteinExistence type="predicted"/>
<accession>A0A0D6FAH4</accession>
<comment type="caution">
    <text evidence="1">The sequence shown here is derived from an EMBL/GenBank/DDBJ whole genome shotgun (WGS) entry which is preliminary data.</text>
</comment>